<evidence type="ECO:0000259" key="4">
    <source>
        <dbReference type="Pfam" id="PF12928"/>
    </source>
</evidence>
<gene>
    <name evidence="5" type="primary">SEN54</name>
    <name evidence="5" type="ORF">Q9L58_006717</name>
</gene>
<reference evidence="5 6" key="1">
    <citation type="submission" date="2024-02" db="EMBL/GenBank/DDBJ databases">
        <title>Discinaceae phylogenomics.</title>
        <authorList>
            <person name="Dirks A.C."/>
            <person name="James T.Y."/>
        </authorList>
    </citation>
    <scope>NUCLEOTIDE SEQUENCE [LARGE SCALE GENOMIC DNA]</scope>
    <source>
        <strain evidence="5 6">ACD0624</strain>
    </source>
</reference>
<sequence length="390" mass="42748">MAEPEADNLRIMQSNPQDADLSDETQDFRFLNIFKKTDSASLPRRGEKDFEPDGTNLQDTVLAESRLAMHEALLGERKHSNKVHIEATWRPLACMSEVHITRGPHFKTVGKADRKGVLWLLPEETIYLVERGNLECWWEEGIPMSLQGVYASCLEGCGGLERYQVYAYLKRAGYIIQRAPTPDAVAPRASPSPTVLGAAPSGIFSTLAARLASLLTPPEGPLVTPGSCRSYPSIYQRLHLIPSHHPPKSTTHAPNPHAATSPFSITFHIWKPQPHFKKSDPPAPDFRVAVVSARETTMPSLRELTDLFDSVPVDESAKTKTQFSRLKDGWRNVVIAVVDSGVTSYLKLADVGFADEPMWKVKPGVGGGKRGGRGGRGGRGRGVGGRGRGK</sequence>
<dbReference type="PANTHER" id="PTHR21027:SF1">
    <property type="entry name" value="TRNA-SPLICING ENDONUCLEASE SUBUNIT SEN54"/>
    <property type="match status" value="1"/>
</dbReference>
<feature type="region of interest" description="Disordered" evidence="3">
    <location>
        <begin position="362"/>
        <end position="390"/>
    </location>
</feature>
<dbReference type="EMBL" id="JBBBZM010000096">
    <property type="protein sequence ID" value="KAL0634396.1"/>
    <property type="molecule type" value="Genomic_DNA"/>
</dbReference>
<keyword evidence="5" id="KW-0540">Nuclease</keyword>
<dbReference type="InterPro" id="IPR024336">
    <property type="entry name" value="tRNA_splic_suSen54_N"/>
</dbReference>
<dbReference type="GO" id="GO:0004519">
    <property type="term" value="F:endonuclease activity"/>
    <property type="evidence" value="ECO:0007669"/>
    <property type="project" value="UniProtKB-KW"/>
</dbReference>
<comment type="similarity">
    <text evidence="1">Belongs to the SEN54 family.</text>
</comment>
<feature type="compositionally biased region" description="Gly residues" evidence="3">
    <location>
        <begin position="380"/>
        <end position="390"/>
    </location>
</feature>
<dbReference type="PANTHER" id="PTHR21027">
    <property type="entry name" value="TRNA-SPLICING ENDONUCLEASE SUBUNIT SEN54"/>
    <property type="match status" value="1"/>
</dbReference>
<dbReference type="Proteomes" id="UP001447188">
    <property type="component" value="Unassembled WGS sequence"/>
</dbReference>
<keyword evidence="6" id="KW-1185">Reference proteome</keyword>
<proteinExistence type="inferred from homology"/>
<dbReference type="Pfam" id="PF12928">
    <property type="entry name" value="tRNA_int_end_N2"/>
    <property type="match status" value="1"/>
</dbReference>
<feature type="compositionally biased region" description="Basic residues" evidence="3">
    <location>
        <begin position="370"/>
        <end position="379"/>
    </location>
</feature>
<evidence type="ECO:0000256" key="1">
    <source>
        <dbReference type="ARBA" id="ARBA00005736"/>
    </source>
</evidence>
<name>A0ABR3GEX7_9PEZI</name>
<protein>
    <submittedName>
        <fullName evidence="5">tRNA-splicing endonuclease subunit sen54</fullName>
    </submittedName>
</protein>
<comment type="caution">
    <text evidence="5">The sequence shown here is derived from an EMBL/GenBank/DDBJ whole genome shotgun (WGS) entry which is preliminary data.</text>
</comment>
<keyword evidence="5" id="KW-0255">Endonuclease</keyword>
<evidence type="ECO:0000313" key="5">
    <source>
        <dbReference type="EMBL" id="KAL0634396.1"/>
    </source>
</evidence>
<feature type="region of interest" description="Disordered" evidence="3">
    <location>
        <begin position="1"/>
        <end position="23"/>
    </location>
</feature>
<organism evidence="5 6">
    <name type="scientific">Discina gigas</name>
    <dbReference type="NCBI Taxonomy" id="1032678"/>
    <lineage>
        <taxon>Eukaryota</taxon>
        <taxon>Fungi</taxon>
        <taxon>Dikarya</taxon>
        <taxon>Ascomycota</taxon>
        <taxon>Pezizomycotina</taxon>
        <taxon>Pezizomycetes</taxon>
        <taxon>Pezizales</taxon>
        <taxon>Discinaceae</taxon>
        <taxon>Discina</taxon>
    </lineage>
</organism>
<dbReference type="InterPro" id="IPR024337">
    <property type="entry name" value="tRNA_splic_suSen54"/>
</dbReference>
<keyword evidence="2" id="KW-0819">tRNA processing</keyword>
<evidence type="ECO:0000313" key="6">
    <source>
        <dbReference type="Proteomes" id="UP001447188"/>
    </source>
</evidence>
<accession>A0ABR3GEX7</accession>
<evidence type="ECO:0000256" key="3">
    <source>
        <dbReference type="SAM" id="MobiDB-lite"/>
    </source>
</evidence>
<keyword evidence="5" id="KW-0378">Hydrolase</keyword>
<evidence type="ECO:0000256" key="2">
    <source>
        <dbReference type="ARBA" id="ARBA00022694"/>
    </source>
</evidence>
<feature type="domain" description="tRNA-splicing endonuclease subunit Sen54 N-terminal" evidence="4">
    <location>
        <begin position="70"/>
        <end position="138"/>
    </location>
</feature>